<dbReference type="AlphaFoldDB" id="A0AAW1LEC4"/>
<name>A0AAW1LEC4_POPJA</name>
<proteinExistence type="predicted"/>
<keyword evidence="2" id="KW-1185">Reference proteome</keyword>
<dbReference type="EMBL" id="JASPKY010000121">
    <property type="protein sequence ID" value="KAK9732233.1"/>
    <property type="molecule type" value="Genomic_DNA"/>
</dbReference>
<accession>A0AAW1LEC4</accession>
<protein>
    <submittedName>
        <fullName evidence="1">Uncharacterized protein</fullName>
    </submittedName>
</protein>
<organism evidence="1 2">
    <name type="scientific">Popillia japonica</name>
    <name type="common">Japanese beetle</name>
    <dbReference type="NCBI Taxonomy" id="7064"/>
    <lineage>
        <taxon>Eukaryota</taxon>
        <taxon>Metazoa</taxon>
        <taxon>Ecdysozoa</taxon>
        <taxon>Arthropoda</taxon>
        <taxon>Hexapoda</taxon>
        <taxon>Insecta</taxon>
        <taxon>Pterygota</taxon>
        <taxon>Neoptera</taxon>
        <taxon>Endopterygota</taxon>
        <taxon>Coleoptera</taxon>
        <taxon>Polyphaga</taxon>
        <taxon>Scarabaeiformia</taxon>
        <taxon>Scarabaeidae</taxon>
        <taxon>Rutelinae</taxon>
        <taxon>Popillia</taxon>
    </lineage>
</organism>
<reference evidence="1 2" key="1">
    <citation type="journal article" date="2024" name="BMC Genomics">
        <title>De novo assembly and annotation of Popillia japonica's genome with initial clues to its potential as an invasive pest.</title>
        <authorList>
            <person name="Cucini C."/>
            <person name="Boschi S."/>
            <person name="Funari R."/>
            <person name="Cardaioli E."/>
            <person name="Iannotti N."/>
            <person name="Marturano G."/>
            <person name="Paoli F."/>
            <person name="Bruttini M."/>
            <person name="Carapelli A."/>
            <person name="Frati F."/>
            <person name="Nardi F."/>
        </authorList>
    </citation>
    <scope>NUCLEOTIDE SEQUENCE [LARGE SCALE GENOMIC DNA]</scope>
    <source>
        <strain evidence="1">DMR45628</strain>
    </source>
</reference>
<evidence type="ECO:0000313" key="1">
    <source>
        <dbReference type="EMBL" id="KAK9732233.1"/>
    </source>
</evidence>
<evidence type="ECO:0000313" key="2">
    <source>
        <dbReference type="Proteomes" id="UP001458880"/>
    </source>
</evidence>
<comment type="caution">
    <text evidence="1">The sequence shown here is derived from an EMBL/GenBank/DDBJ whole genome shotgun (WGS) entry which is preliminary data.</text>
</comment>
<sequence length="121" mass="14156">MKVSNELTEIREMLVKIGETVSDQDIQEWVKRENEDGTFVTEEEIIEMISDTEHEDVDNQKTDEEICWCAQKNVHTATKVDSNAVNAKLDTERRGRGLEEMLQLRVMNTERIIEKMDNERV</sequence>
<gene>
    <name evidence="1" type="ORF">QE152_g13039</name>
</gene>
<dbReference type="Proteomes" id="UP001458880">
    <property type="component" value="Unassembled WGS sequence"/>
</dbReference>